<reference evidence="3 4" key="1">
    <citation type="submission" date="2019-09" db="EMBL/GenBank/DDBJ databases">
        <title>Screening of Novel Bioactive Compounds from Soil-Associated.</title>
        <authorList>
            <person name="Gong X."/>
        </authorList>
    </citation>
    <scope>NUCLEOTIDE SEQUENCE [LARGE SCALE GENOMIC DNA]</scope>
    <source>
        <strain evidence="3 4">Gxj-6</strain>
    </source>
</reference>
<dbReference type="Pfam" id="PF13560">
    <property type="entry name" value="HTH_31"/>
    <property type="match status" value="1"/>
</dbReference>
<dbReference type="InterPro" id="IPR010982">
    <property type="entry name" value="Lambda_DNA-bd_dom_sf"/>
</dbReference>
<dbReference type="Gene3D" id="1.10.260.40">
    <property type="entry name" value="lambda repressor-like DNA-binding domains"/>
    <property type="match status" value="1"/>
</dbReference>
<evidence type="ECO:0000313" key="3">
    <source>
        <dbReference type="EMBL" id="KAA9374631.1"/>
    </source>
</evidence>
<feature type="compositionally biased region" description="Pro residues" evidence="1">
    <location>
        <begin position="141"/>
        <end position="162"/>
    </location>
</feature>
<dbReference type="CDD" id="cd00093">
    <property type="entry name" value="HTH_XRE"/>
    <property type="match status" value="1"/>
</dbReference>
<gene>
    <name evidence="3" type="ORF">F5972_30820</name>
</gene>
<feature type="region of interest" description="Disordered" evidence="1">
    <location>
        <begin position="99"/>
        <end position="162"/>
    </location>
</feature>
<sequence>MVLLLTFGCRSRVKTGGARLTEPSAVEDLAAYIRQLKDKTGRSYDALAKRLGVGRSTLHRYCSGGSVPPRFTFLEQFAKECQASHAEILELHRRWVRAQTSQPPEARPGPEQRAEQRPEQRGEKGAEQRGEKGAEQRVEPPDGPAAPPGPPPTAFPAAPDAPPGYRRLLGSSRTRWVLAGLAVLVMGGALIWRPGQGSRASAESGHSCTDRSGVKHVDARQGGFVWTRDFVCANRPDTPLYLSVHSTEKVAILDTPRSWFVCWEFGRVQGDGGRVWYYTRGDRAEPGKESWEGWGFVGSEHVDAAAHPLPGMPRCPFASASP</sequence>
<name>A0A5J5JTP1_9ACTN</name>
<proteinExistence type="predicted"/>
<evidence type="ECO:0000256" key="1">
    <source>
        <dbReference type="SAM" id="MobiDB-lite"/>
    </source>
</evidence>
<evidence type="ECO:0000313" key="4">
    <source>
        <dbReference type="Proteomes" id="UP000327011"/>
    </source>
</evidence>
<dbReference type="AlphaFoldDB" id="A0A5J5JTP1"/>
<dbReference type="InterPro" id="IPR001387">
    <property type="entry name" value="Cro/C1-type_HTH"/>
</dbReference>
<dbReference type="GO" id="GO:0003677">
    <property type="term" value="F:DNA binding"/>
    <property type="evidence" value="ECO:0007669"/>
    <property type="project" value="InterPro"/>
</dbReference>
<feature type="compositionally biased region" description="Basic and acidic residues" evidence="1">
    <location>
        <begin position="108"/>
        <end position="140"/>
    </location>
</feature>
<dbReference type="SUPFAM" id="SSF47413">
    <property type="entry name" value="lambda repressor-like DNA-binding domains"/>
    <property type="match status" value="1"/>
</dbReference>
<dbReference type="SMART" id="SM00530">
    <property type="entry name" value="HTH_XRE"/>
    <property type="match status" value="1"/>
</dbReference>
<dbReference type="EMBL" id="VYTZ01000015">
    <property type="protein sequence ID" value="KAA9374631.1"/>
    <property type="molecule type" value="Genomic_DNA"/>
</dbReference>
<protein>
    <submittedName>
        <fullName evidence="3">Helix-turn-helix domain-containing protein</fullName>
    </submittedName>
</protein>
<accession>A0A5J5JTP1</accession>
<keyword evidence="4" id="KW-1185">Reference proteome</keyword>
<evidence type="ECO:0000259" key="2">
    <source>
        <dbReference type="PROSITE" id="PS50943"/>
    </source>
</evidence>
<dbReference type="Proteomes" id="UP000327011">
    <property type="component" value="Unassembled WGS sequence"/>
</dbReference>
<dbReference type="RefSeq" id="WP_150938588.1">
    <property type="nucleotide sequence ID" value="NZ_VYTZ01000015.1"/>
</dbReference>
<dbReference type="PROSITE" id="PS50943">
    <property type="entry name" value="HTH_CROC1"/>
    <property type="match status" value="1"/>
</dbReference>
<feature type="domain" description="HTH cro/C1-type" evidence="2">
    <location>
        <begin position="33"/>
        <end position="88"/>
    </location>
</feature>
<organism evidence="3 4">
    <name type="scientific">Microbispora cellulosiformans</name>
    <dbReference type="NCBI Taxonomy" id="2614688"/>
    <lineage>
        <taxon>Bacteria</taxon>
        <taxon>Bacillati</taxon>
        <taxon>Actinomycetota</taxon>
        <taxon>Actinomycetes</taxon>
        <taxon>Streptosporangiales</taxon>
        <taxon>Streptosporangiaceae</taxon>
        <taxon>Microbispora</taxon>
    </lineage>
</organism>
<comment type="caution">
    <text evidence="3">The sequence shown here is derived from an EMBL/GenBank/DDBJ whole genome shotgun (WGS) entry which is preliminary data.</text>
</comment>